<keyword evidence="2" id="KW-1185">Reference proteome</keyword>
<accession>A0ABT3P1F8</accession>
<organism evidence="1 2">
    <name type="scientific">Sabulicella glaciei</name>
    <dbReference type="NCBI Taxonomy" id="2984948"/>
    <lineage>
        <taxon>Bacteria</taxon>
        <taxon>Pseudomonadati</taxon>
        <taxon>Pseudomonadota</taxon>
        <taxon>Alphaproteobacteria</taxon>
        <taxon>Acetobacterales</taxon>
        <taxon>Acetobacteraceae</taxon>
        <taxon>Sabulicella</taxon>
    </lineage>
</organism>
<protein>
    <recommendedName>
        <fullName evidence="3">Serine--tRNA ligase</fullName>
    </recommendedName>
</protein>
<sequence length="58" mass="6074">MERQLAGLIDAIADGPRAPGLQGKLDELGSRKAVLEAELRETGKASQAPALHPNLAEV</sequence>
<dbReference type="RefSeq" id="WP_301592439.1">
    <property type="nucleotide sequence ID" value="NZ_JAPFQI010000030.1"/>
</dbReference>
<comment type="caution">
    <text evidence="1">The sequence shown here is derived from an EMBL/GenBank/DDBJ whole genome shotgun (WGS) entry which is preliminary data.</text>
</comment>
<gene>
    <name evidence="1" type="ORF">OF850_21855</name>
</gene>
<name>A0ABT3P1F8_9PROT</name>
<evidence type="ECO:0000313" key="1">
    <source>
        <dbReference type="EMBL" id="MCW8088241.1"/>
    </source>
</evidence>
<reference evidence="1 2" key="1">
    <citation type="submission" date="2022-10" db="EMBL/GenBank/DDBJ databases">
        <title>Roseococcus glaciei nov., sp. nov., isolated from glacier.</title>
        <authorList>
            <person name="Liu Q."/>
            <person name="Xin Y.-H."/>
        </authorList>
    </citation>
    <scope>NUCLEOTIDE SEQUENCE [LARGE SCALE GENOMIC DNA]</scope>
    <source>
        <strain evidence="1 2">MDT2-1-1</strain>
    </source>
</reference>
<dbReference type="EMBL" id="JAPFQI010000030">
    <property type="protein sequence ID" value="MCW8088241.1"/>
    <property type="molecule type" value="Genomic_DNA"/>
</dbReference>
<evidence type="ECO:0008006" key="3">
    <source>
        <dbReference type="Google" id="ProtNLM"/>
    </source>
</evidence>
<dbReference type="Proteomes" id="UP001526430">
    <property type="component" value="Unassembled WGS sequence"/>
</dbReference>
<evidence type="ECO:0000313" key="2">
    <source>
        <dbReference type="Proteomes" id="UP001526430"/>
    </source>
</evidence>
<proteinExistence type="predicted"/>